<keyword evidence="1" id="KW-0472">Membrane</keyword>
<protein>
    <submittedName>
        <fullName evidence="2">Uncharacterized protein</fullName>
    </submittedName>
</protein>
<evidence type="ECO:0000256" key="1">
    <source>
        <dbReference type="SAM" id="Phobius"/>
    </source>
</evidence>
<organism evidence="2 3">
    <name type="scientific">Flavobacterium tibetense</name>
    <dbReference type="NCBI Taxonomy" id="2233533"/>
    <lineage>
        <taxon>Bacteria</taxon>
        <taxon>Pseudomonadati</taxon>
        <taxon>Bacteroidota</taxon>
        <taxon>Flavobacteriia</taxon>
        <taxon>Flavobacteriales</taxon>
        <taxon>Flavobacteriaceae</taxon>
        <taxon>Flavobacterium</taxon>
    </lineage>
</organism>
<dbReference type="EMBL" id="QLST01000001">
    <property type="protein sequence ID" value="RBA29785.1"/>
    <property type="molecule type" value="Genomic_DNA"/>
</dbReference>
<feature type="transmembrane region" description="Helical" evidence="1">
    <location>
        <begin position="183"/>
        <end position="203"/>
    </location>
</feature>
<comment type="caution">
    <text evidence="2">The sequence shown here is derived from an EMBL/GenBank/DDBJ whole genome shotgun (WGS) entry which is preliminary data.</text>
</comment>
<name>A0A365P5C7_9FLAO</name>
<evidence type="ECO:0000313" key="3">
    <source>
        <dbReference type="Proteomes" id="UP000253319"/>
    </source>
</evidence>
<gene>
    <name evidence="2" type="ORF">DPN68_00710</name>
</gene>
<keyword evidence="1" id="KW-0812">Transmembrane</keyword>
<feature type="transmembrane region" description="Helical" evidence="1">
    <location>
        <begin position="113"/>
        <end position="134"/>
    </location>
</feature>
<reference evidence="2 3" key="1">
    <citation type="submission" date="2018-06" db="EMBL/GenBank/DDBJ databases">
        <title>Flavobacterium tibetense sp. nov., isolated from a wetland YonghuCo on Tibetan Plateau.</title>
        <authorList>
            <person name="Xing P."/>
            <person name="Phurbu D."/>
            <person name="Lu H."/>
        </authorList>
    </citation>
    <scope>NUCLEOTIDE SEQUENCE [LARGE SCALE GENOMIC DNA]</scope>
    <source>
        <strain evidence="2 3">YH5</strain>
    </source>
</reference>
<feature type="transmembrane region" description="Helical" evidence="1">
    <location>
        <begin position="154"/>
        <end position="171"/>
    </location>
</feature>
<feature type="transmembrane region" description="Helical" evidence="1">
    <location>
        <begin position="65"/>
        <end position="89"/>
    </location>
</feature>
<dbReference type="OrthoDB" id="1338623at2"/>
<dbReference type="AlphaFoldDB" id="A0A365P5C7"/>
<proteinExistence type="predicted"/>
<accession>A0A365P5C7</accession>
<feature type="transmembrane region" description="Helical" evidence="1">
    <location>
        <begin position="21"/>
        <end position="39"/>
    </location>
</feature>
<keyword evidence="3" id="KW-1185">Reference proteome</keyword>
<sequence length="463" mass="54969">MKEERETISFREKLAISKFRLWGGFIVSILLSLSLYLFFVTCRDFTRLLTFTSNYNFLELNSNELIFYNLFYAILSLLVGLSYFLKIAFDKNKNIYEKRIQFKRKKIVHDQNILTWFFLFWFIRTAGLTAFLYMNLNTDYPIDFYYDLNFYSDYKYLFILILLVLFLQSWQGLGLTISNNSKYLIGSFILISVLAFGFTKINLINFESYFNKQHAQNQYIKENIELPKIHFTESLSLRNKELEIFVSKKGEIYFSGEKRNLSEIKKILLEANSNAYYYHNFNSFVQLNIDENTSLKHIYKLKEIITNYTDFKIAYSAYPEKLLLSKTYYQDKSEGVFEGSEVGYFENEIILELTNEDVLLVNNSVYSSQEIADLISKLILKNKNYRITFILKKNALFSDYIKLLSYAREGYFKAVSLLAKEQDIDSYFIYYESENILNFKTVDIDDAEIIDKLKIQLLNFEDE</sequence>
<dbReference type="Proteomes" id="UP000253319">
    <property type="component" value="Unassembled WGS sequence"/>
</dbReference>
<evidence type="ECO:0000313" key="2">
    <source>
        <dbReference type="EMBL" id="RBA29785.1"/>
    </source>
</evidence>
<keyword evidence="1" id="KW-1133">Transmembrane helix</keyword>
<dbReference type="RefSeq" id="WP_113987667.1">
    <property type="nucleotide sequence ID" value="NZ_QLST01000001.1"/>
</dbReference>